<gene>
    <name evidence="1" type="ORF">GCM10010421_32410</name>
</gene>
<reference evidence="1 2" key="1">
    <citation type="journal article" date="2019" name="Int. J. Syst. Evol. Microbiol.">
        <title>The Global Catalogue of Microorganisms (GCM) 10K type strain sequencing project: providing services to taxonomists for standard genome sequencing and annotation.</title>
        <authorList>
            <consortium name="The Broad Institute Genomics Platform"/>
            <consortium name="The Broad Institute Genome Sequencing Center for Infectious Disease"/>
            <person name="Wu L."/>
            <person name="Ma J."/>
        </authorList>
    </citation>
    <scope>NUCLEOTIDE SEQUENCE [LARGE SCALE GENOMIC DNA]</scope>
    <source>
        <strain evidence="1 2">JCM 6922</strain>
    </source>
</reference>
<accession>A0ABN3JTA2</accession>
<evidence type="ECO:0000313" key="2">
    <source>
        <dbReference type="Proteomes" id="UP001500460"/>
    </source>
</evidence>
<evidence type="ECO:0000313" key="1">
    <source>
        <dbReference type="EMBL" id="GAA2439667.1"/>
    </source>
</evidence>
<sequence length="94" mass="11307">MRRRRKRGPQDMTPAERQGYNIARILNPPKPSWADRLRKLPWAVEDWWHERVMHRDLYRRFAAAREVLHLLQATELGEQAGDRLSPSPDKRKRL</sequence>
<name>A0ABN3JTA2_9ACTN</name>
<organism evidence="1 2">
    <name type="scientific">Streptomyces glaucus</name>
    <dbReference type="NCBI Taxonomy" id="284029"/>
    <lineage>
        <taxon>Bacteria</taxon>
        <taxon>Bacillati</taxon>
        <taxon>Actinomycetota</taxon>
        <taxon>Actinomycetes</taxon>
        <taxon>Kitasatosporales</taxon>
        <taxon>Streptomycetaceae</taxon>
        <taxon>Streptomyces</taxon>
    </lineage>
</organism>
<protein>
    <submittedName>
        <fullName evidence="1">Uncharacterized protein</fullName>
    </submittedName>
</protein>
<proteinExistence type="predicted"/>
<dbReference type="Proteomes" id="UP001500460">
    <property type="component" value="Unassembled WGS sequence"/>
</dbReference>
<comment type="caution">
    <text evidence="1">The sequence shown here is derived from an EMBL/GenBank/DDBJ whole genome shotgun (WGS) entry which is preliminary data.</text>
</comment>
<keyword evidence="2" id="KW-1185">Reference proteome</keyword>
<dbReference type="EMBL" id="BAAATK010000018">
    <property type="protein sequence ID" value="GAA2439667.1"/>
    <property type="molecule type" value="Genomic_DNA"/>
</dbReference>